<dbReference type="Pfam" id="PF13669">
    <property type="entry name" value="Glyoxalase_4"/>
    <property type="match status" value="1"/>
</dbReference>
<evidence type="ECO:0000259" key="1">
    <source>
        <dbReference type="PROSITE" id="PS51819"/>
    </source>
</evidence>
<evidence type="ECO:0000313" key="4">
    <source>
        <dbReference type="Proteomes" id="UP000198286"/>
    </source>
</evidence>
<dbReference type="RefSeq" id="WP_008255375.1">
    <property type="nucleotide sequence ID" value="NZ_CAAHFK010000001.1"/>
</dbReference>
<name>A0A220XT42_MYCIT</name>
<gene>
    <name evidence="2" type="ORF">MYCOZU2_02073</name>
    <name evidence="3" type="ORF">QRB35_23140</name>
</gene>
<dbReference type="EMBL" id="CP015267">
    <property type="protein sequence ID" value="ASL14490.1"/>
    <property type="molecule type" value="Genomic_DNA"/>
</dbReference>
<dbReference type="AlphaFoldDB" id="A0A220XT42"/>
<dbReference type="KEGG" id="mchi:AN480_09715"/>
<reference evidence="2 4" key="1">
    <citation type="journal article" date="2017" name="Lancet Infect. Dis.">
        <title>Global outbreak of severe Mycobacterium chimaera disease after cardiac surgery: a molecular epidemiological study.</title>
        <authorList>
            <person name="van Ingen J."/>
            <person name="Kohl T."/>
            <person name="Kranzer K."/>
            <person name="Hasse B."/>
            <person name="Keller P."/>
            <person name="Szafranska A."/>
            <person name="Hillemann D."/>
            <person name="Chand M."/>
            <person name="Schreiber P."/>
            <person name="Sommerstein R."/>
            <person name="Berger C."/>
            <person name="Genoni M."/>
            <person name="Ruegg C."/>
            <person name="Troillet N."/>
            <person name="Widmer A.F."/>
            <person name="Becker S.L."/>
            <person name="Herrmann M."/>
            <person name="Eckmanns T."/>
            <person name="Haller S."/>
            <person name="Hoeller C."/>
            <person name="Debast S.B."/>
            <person name="Wolfhagen M.J."/>
            <person name="Hopman J."/>
            <person name="Kluytmans J."/>
            <person name="Langelaar M."/>
            <person name="Notermans D.W."/>
            <person name="ten Oever J."/>
            <person name="van den Barselaar P."/>
            <person name="Vonk A.B.A."/>
            <person name="Vos M.C."/>
            <person name="Ahmed N."/>
            <person name="Brown T."/>
            <person name="Crook D."/>
            <person name="Lamagni T."/>
            <person name="Phin N."/>
            <person name="Smith E.G."/>
            <person name="Zambon M."/>
            <person name="Serr A."/>
            <person name="Goetting T."/>
            <person name="Ebner W."/>
            <person name="Thuermer A."/>
            <person name="Utpatel C."/>
            <person name="Sproer C."/>
            <person name="Bunk B."/>
            <person name="Nubel U."/>
            <person name="Bloemberg G."/>
            <person name="Bottger E."/>
            <person name="Niemann S."/>
            <person name="Wagner D."/>
            <person name="Sax H."/>
        </authorList>
    </citation>
    <scope>NUCLEOTIDE SEQUENCE [LARGE SCALE GENOMIC DNA]</scope>
    <source>
        <strain evidence="2 4">ZUERICH-2</strain>
    </source>
</reference>
<dbReference type="Gene3D" id="3.10.180.10">
    <property type="entry name" value="2,3-Dihydroxybiphenyl 1,2-Dioxygenase, domain 1"/>
    <property type="match status" value="1"/>
</dbReference>
<keyword evidence="5" id="KW-1185">Reference proteome</keyword>
<dbReference type="SUPFAM" id="SSF54593">
    <property type="entry name" value="Glyoxalase/Bleomycin resistance protein/Dihydroxybiphenyl dioxygenase"/>
    <property type="match status" value="1"/>
</dbReference>
<protein>
    <submittedName>
        <fullName evidence="2">Bleomycin resistance protein</fullName>
    </submittedName>
    <submittedName>
        <fullName evidence="3">VOC family protein</fullName>
    </submittedName>
</protein>
<evidence type="ECO:0000313" key="5">
    <source>
        <dbReference type="Proteomes" id="UP001529272"/>
    </source>
</evidence>
<feature type="domain" description="VOC" evidence="1">
    <location>
        <begin position="5"/>
        <end position="134"/>
    </location>
</feature>
<sequence>MKAEDLYHCGLVVDDFDAEMAFLTDVAGHRWTQDFEVDQTVEIDDEIHVVPLRLAFSLTEPRLELVQAVPNTLWAPSNSGLHHLGYWSDDIDGDIAALRERHFVVEGRGLTPEGETLWAYCKGPIGPRIELVNRVMQPVMESFFAMGEPDPARVAGERPMP</sequence>
<proteinExistence type="predicted"/>
<evidence type="ECO:0000313" key="2">
    <source>
        <dbReference type="EMBL" id="ASL14490.1"/>
    </source>
</evidence>
<accession>A0A220XT42</accession>
<dbReference type="InterPro" id="IPR029068">
    <property type="entry name" value="Glyas_Bleomycin-R_OHBP_Dase"/>
</dbReference>
<reference evidence="5" key="3">
    <citation type="submission" date="2023-06" db="EMBL/GenBank/DDBJ databases">
        <title>Itaconate inhibition of nontuberculous mycobacteria.</title>
        <authorList>
            <person name="Spilker T."/>
        </authorList>
    </citation>
    <scope>NUCLEOTIDE SEQUENCE [LARGE SCALE GENOMIC DNA]</scope>
    <source>
        <strain evidence="5">FLAC1071</strain>
    </source>
</reference>
<dbReference type="PROSITE" id="PS51819">
    <property type="entry name" value="VOC"/>
    <property type="match status" value="1"/>
</dbReference>
<dbReference type="Proteomes" id="UP001529272">
    <property type="component" value="Unassembled WGS sequence"/>
</dbReference>
<evidence type="ECO:0000313" key="3">
    <source>
        <dbReference type="EMBL" id="MDM3928885.1"/>
    </source>
</evidence>
<dbReference type="EMBL" id="JASZZX010000027">
    <property type="protein sequence ID" value="MDM3928885.1"/>
    <property type="molecule type" value="Genomic_DNA"/>
</dbReference>
<reference evidence="3 5" key="2">
    <citation type="submission" date="2023-06" db="EMBL/GenBank/DDBJ databases">
        <title>Itaconate inhibition of nontuberculous mycobacteria.</title>
        <authorList>
            <person name="Breen P."/>
            <person name="Zimbric M."/>
            <person name="Caverly L."/>
        </authorList>
    </citation>
    <scope>NUCLEOTIDE SEQUENCE [LARGE SCALE GENOMIC DNA]</scope>
    <source>
        <strain evidence="3 5">FLAC1071</strain>
    </source>
</reference>
<dbReference type="InterPro" id="IPR037523">
    <property type="entry name" value="VOC_core"/>
</dbReference>
<dbReference type="Proteomes" id="UP000198286">
    <property type="component" value="Chromosome"/>
</dbReference>
<reference evidence="3" key="4">
    <citation type="submission" date="2023-06" db="EMBL/GenBank/DDBJ databases">
        <authorList>
            <person name="Spilker T."/>
        </authorList>
    </citation>
    <scope>NUCLEOTIDE SEQUENCE</scope>
    <source>
        <strain evidence="3">FLAC1071</strain>
    </source>
</reference>
<organism evidence="2 4">
    <name type="scientific">Mycobacterium intracellulare subsp. chimaera</name>
    <dbReference type="NCBI Taxonomy" id="222805"/>
    <lineage>
        <taxon>Bacteria</taxon>
        <taxon>Bacillati</taxon>
        <taxon>Actinomycetota</taxon>
        <taxon>Actinomycetes</taxon>
        <taxon>Mycobacteriales</taxon>
        <taxon>Mycobacteriaceae</taxon>
        <taxon>Mycobacterium</taxon>
        <taxon>Mycobacterium avium complex (MAC)</taxon>
    </lineage>
</organism>